<sequence length="467" mass="51734">MLSTTILSSLQKIVGENRVLSSSEDLQHFGIDRTTNWTPNPSLIVLPGSVEEIQSIVWLANEYSLALVPSGGRTGLSGGAVAKDGEIVVAMDRLNKLFDFNSTDRTVTVGAGMVTEALQKIAANEDLFYPVDFASSGSSQIGGNIATNAGGINVIRYGMTREWVVGLKVVTGAGDILDFNHGLIKNNTGYDFRHLFIGSEGTLGVICEATIQLTKPPEESVVLMLGVDNFHAILDVLKIFNSQINLLAFEFFSQFALDKVVEHQGHSAPFDTRAPFYALLEFETKSGQILDTAMELFEHCVEQGWVIEGIVSQSESQAKKLWKLREDISETLWHYQPYKNDISVRASRMPDFLKEVDNLVEQYYLNFEVVWYGHIGDGNLHLNILKPKELSSEVFAEKCKGVSDKIGRLVSKYQGSISAEHGVGLLKKDYLHYSKSETEINLMRSVKNIFDPNGILNPGKLFNRAET</sequence>
<dbReference type="GO" id="GO:0071949">
    <property type="term" value="F:FAD binding"/>
    <property type="evidence" value="ECO:0007669"/>
    <property type="project" value="InterPro"/>
</dbReference>
<dbReference type="PROSITE" id="PS51387">
    <property type="entry name" value="FAD_PCMH"/>
    <property type="match status" value="1"/>
</dbReference>
<dbReference type="InterPro" id="IPR004113">
    <property type="entry name" value="FAD-bd_oxidored_4_C"/>
</dbReference>
<evidence type="ECO:0000256" key="2">
    <source>
        <dbReference type="ARBA" id="ARBA00008000"/>
    </source>
</evidence>
<evidence type="ECO:0000256" key="3">
    <source>
        <dbReference type="ARBA" id="ARBA00022630"/>
    </source>
</evidence>
<dbReference type="Gene3D" id="3.30.43.10">
    <property type="entry name" value="Uridine Diphospho-n-acetylenolpyruvylglucosamine Reductase, domain 2"/>
    <property type="match status" value="1"/>
</dbReference>
<dbReference type="Gene3D" id="3.30.70.2740">
    <property type="match status" value="1"/>
</dbReference>
<keyword evidence="5" id="KW-0560">Oxidoreductase</keyword>
<comment type="caution">
    <text evidence="7">The sequence shown here is derived from an EMBL/GenBank/DDBJ whole genome shotgun (WGS) entry which is preliminary data.</text>
</comment>
<dbReference type="PANTHER" id="PTHR43716:SF1">
    <property type="entry name" value="D-2-HYDROXYGLUTARATE DEHYDROGENASE, MITOCHONDRIAL"/>
    <property type="match status" value="1"/>
</dbReference>
<comment type="similarity">
    <text evidence="2">Belongs to the FAD-binding oxidoreductase/transferase type 4 family.</text>
</comment>
<dbReference type="Gene3D" id="3.30.465.10">
    <property type="match status" value="1"/>
</dbReference>
<dbReference type="InterPro" id="IPR016166">
    <property type="entry name" value="FAD-bd_PCMH"/>
</dbReference>
<dbReference type="FunFam" id="3.30.465.10:FF:000025">
    <property type="entry name" value="FAD-binding oxidoreductase"/>
    <property type="match status" value="1"/>
</dbReference>
<evidence type="ECO:0000313" key="7">
    <source>
        <dbReference type="EMBL" id="RZO19641.1"/>
    </source>
</evidence>
<dbReference type="SUPFAM" id="SSF55103">
    <property type="entry name" value="FAD-linked oxidases, C-terminal domain"/>
    <property type="match status" value="1"/>
</dbReference>
<gene>
    <name evidence="7" type="ORF">EVB03_06970</name>
</gene>
<evidence type="ECO:0000256" key="4">
    <source>
        <dbReference type="ARBA" id="ARBA00022827"/>
    </source>
</evidence>
<dbReference type="PANTHER" id="PTHR43716">
    <property type="entry name" value="D-2-HYDROXYGLUTARATE DEHYDROGENASE, MITOCHONDRIAL"/>
    <property type="match status" value="1"/>
</dbReference>
<dbReference type="InterPro" id="IPR016171">
    <property type="entry name" value="Vanillyl_alc_oxidase_C-sub2"/>
</dbReference>
<dbReference type="EMBL" id="SHBP01000009">
    <property type="protein sequence ID" value="RZO19641.1"/>
    <property type="molecule type" value="Genomic_DNA"/>
</dbReference>
<dbReference type="Proteomes" id="UP000315889">
    <property type="component" value="Unassembled WGS sequence"/>
</dbReference>
<dbReference type="GO" id="GO:0016491">
    <property type="term" value="F:oxidoreductase activity"/>
    <property type="evidence" value="ECO:0007669"/>
    <property type="project" value="UniProtKB-KW"/>
</dbReference>
<dbReference type="InterPro" id="IPR016169">
    <property type="entry name" value="FAD-bd_PCMH_sub2"/>
</dbReference>
<organism evidence="7 8">
    <name type="scientific">SAR92 clade bacterium</name>
    <dbReference type="NCBI Taxonomy" id="2315479"/>
    <lineage>
        <taxon>Bacteria</taxon>
        <taxon>Pseudomonadati</taxon>
        <taxon>Pseudomonadota</taxon>
        <taxon>Gammaproteobacteria</taxon>
        <taxon>Cellvibrionales</taxon>
        <taxon>Porticoccaceae</taxon>
        <taxon>SAR92 clade</taxon>
    </lineage>
</organism>
<dbReference type="Gene3D" id="1.10.45.10">
    <property type="entry name" value="Vanillyl-alcohol Oxidase, Chain A, domain 4"/>
    <property type="match status" value="1"/>
</dbReference>
<feature type="domain" description="FAD-binding PCMH-type" evidence="6">
    <location>
        <begin position="37"/>
        <end position="216"/>
    </location>
</feature>
<dbReference type="Gene3D" id="3.30.70.2190">
    <property type="match status" value="1"/>
</dbReference>
<evidence type="ECO:0000256" key="1">
    <source>
        <dbReference type="ARBA" id="ARBA00001974"/>
    </source>
</evidence>
<dbReference type="InterPro" id="IPR016167">
    <property type="entry name" value="FAD-bd_PCMH_sub1"/>
</dbReference>
<dbReference type="AlphaFoldDB" id="A0A520MEN4"/>
<evidence type="ECO:0000256" key="5">
    <source>
        <dbReference type="ARBA" id="ARBA00023002"/>
    </source>
</evidence>
<dbReference type="Pfam" id="PF01565">
    <property type="entry name" value="FAD_binding_4"/>
    <property type="match status" value="1"/>
</dbReference>
<keyword evidence="3" id="KW-0285">Flavoprotein</keyword>
<protein>
    <submittedName>
        <fullName evidence="7">FAD-binding oxidoreductase</fullName>
    </submittedName>
</protein>
<keyword evidence="4" id="KW-0274">FAD</keyword>
<dbReference type="FunFam" id="1.10.45.10:FF:000001">
    <property type="entry name" value="D-lactate dehydrogenase mitochondrial"/>
    <property type="match status" value="1"/>
</dbReference>
<dbReference type="InterPro" id="IPR036318">
    <property type="entry name" value="FAD-bd_PCMH-like_sf"/>
</dbReference>
<proteinExistence type="inferred from homology"/>
<dbReference type="SUPFAM" id="SSF56176">
    <property type="entry name" value="FAD-binding/transporter-associated domain-like"/>
    <property type="match status" value="1"/>
</dbReference>
<dbReference type="InterPro" id="IPR006094">
    <property type="entry name" value="Oxid_FAD_bind_N"/>
</dbReference>
<evidence type="ECO:0000313" key="8">
    <source>
        <dbReference type="Proteomes" id="UP000315889"/>
    </source>
</evidence>
<dbReference type="Pfam" id="PF02913">
    <property type="entry name" value="FAD-oxidase_C"/>
    <property type="match status" value="1"/>
</dbReference>
<comment type="cofactor">
    <cofactor evidence="1">
        <name>FAD</name>
        <dbReference type="ChEBI" id="CHEBI:57692"/>
    </cofactor>
</comment>
<reference evidence="7 8" key="1">
    <citation type="submission" date="2019-02" db="EMBL/GenBank/DDBJ databases">
        <title>Prokaryotic population dynamics and viral predation in marine succession experiment using metagenomics: the confinement effect.</title>
        <authorList>
            <person name="Haro-Moreno J.M."/>
            <person name="Rodriguez-Valera F."/>
            <person name="Lopez-Perez M."/>
        </authorList>
    </citation>
    <scope>NUCLEOTIDE SEQUENCE [LARGE SCALE GENOMIC DNA]</scope>
    <source>
        <strain evidence="7">MED-G170</strain>
    </source>
</reference>
<dbReference type="InterPro" id="IPR016164">
    <property type="entry name" value="FAD-linked_Oxase-like_C"/>
</dbReference>
<dbReference type="InterPro" id="IPR051264">
    <property type="entry name" value="FAD-oxidored/transferase_4"/>
</dbReference>
<name>A0A520MEN4_9GAMM</name>
<dbReference type="GO" id="GO:0022904">
    <property type="term" value="P:respiratory electron transport chain"/>
    <property type="evidence" value="ECO:0007669"/>
    <property type="project" value="TreeGrafter"/>
</dbReference>
<evidence type="ECO:0000259" key="6">
    <source>
        <dbReference type="PROSITE" id="PS51387"/>
    </source>
</evidence>
<accession>A0A520MEN4</accession>